<dbReference type="AlphaFoldDB" id="A0A256IU06"/>
<protein>
    <submittedName>
        <fullName evidence="1">Uncharacterized protein</fullName>
    </submittedName>
</protein>
<dbReference type="RefSeq" id="WP_094553683.1">
    <property type="nucleotide sequence ID" value="NZ_NHOZ01000152.1"/>
</dbReference>
<dbReference type="Proteomes" id="UP000215731">
    <property type="component" value="Unassembled WGS sequence"/>
</dbReference>
<sequence length="260" mass="28873">MTEAADPVVDESIPRTTRPALDVLDRDQDRLLYDGDPSRSPPIQPLSEGFDSAFHALSWYQAAGIRTLGHVDRVIEPADMLPMGGLLEKLLTVNDDRQSVYVRRRLVEKLDDACDLAYRQFRERAGERVETADGETWKDVDPDEESNPLMRPAFRRLDQGQAAALLNLWTGFEDREALGRWVRSLSAPTNGEKPSGLLDEIVASPPLLEALLDQNEQKAKVTRYRFAVSAVMPSFLAAARTLSGGERTDSSGKTQGTFST</sequence>
<proteinExistence type="predicted"/>
<reference evidence="1 2" key="1">
    <citation type="journal article" date="2014" name="Front. Microbiol.">
        <title>Population and genomic analysis of the genus Halorubrum.</title>
        <authorList>
            <person name="Fullmer M.S."/>
            <person name="Soucy S.M."/>
            <person name="Swithers K.S."/>
            <person name="Makkay A.M."/>
            <person name="Wheeler R."/>
            <person name="Ventosa A."/>
            <person name="Gogarten J.P."/>
            <person name="Papke R.T."/>
        </authorList>
    </citation>
    <scope>NUCLEOTIDE SEQUENCE [LARGE SCALE GENOMIC DNA]</scope>
    <source>
        <strain evidence="1 2">Ga36</strain>
    </source>
</reference>
<name>A0A256IU06_HALEZ</name>
<dbReference type="EMBL" id="NHOZ01000152">
    <property type="protein sequence ID" value="OYR59933.1"/>
    <property type="molecule type" value="Genomic_DNA"/>
</dbReference>
<evidence type="ECO:0000313" key="2">
    <source>
        <dbReference type="Proteomes" id="UP000215731"/>
    </source>
</evidence>
<comment type="caution">
    <text evidence="1">The sequence shown here is derived from an EMBL/GenBank/DDBJ whole genome shotgun (WGS) entry which is preliminary data.</text>
</comment>
<evidence type="ECO:0000313" key="1">
    <source>
        <dbReference type="EMBL" id="OYR59933.1"/>
    </source>
</evidence>
<accession>A0A256IU06</accession>
<gene>
    <name evidence="1" type="ORF">DJ80_16510</name>
</gene>
<organism evidence="1 2">
    <name type="scientific">Halorubrum ezzemoulense</name>
    <name type="common">Halorubrum chaoviator</name>
    <dbReference type="NCBI Taxonomy" id="337243"/>
    <lineage>
        <taxon>Archaea</taxon>
        <taxon>Methanobacteriati</taxon>
        <taxon>Methanobacteriota</taxon>
        <taxon>Stenosarchaea group</taxon>
        <taxon>Halobacteria</taxon>
        <taxon>Halobacteriales</taxon>
        <taxon>Haloferacaceae</taxon>
        <taxon>Halorubrum</taxon>
    </lineage>
</organism>